<dbReference type="SMART" id="SM00827">
    <property type="entry name" value="PKS_AT"/>
    <property type="match status" value="1"/>
</dbReference>
<gene>
    <name evidence="4" type="primary">sor1</name>
    <name evidence="4" type="ORF">C8035_v001969</name>
</gene>
<evidence type="ECO:0000259" key="3">
    <source>
        <dbReference type="SMART" id="SM00827"/>
    </source>
</evidence>
<proteinExistence type="predicted"/>
<evidence type="ECO:0000256" key="2">
    <source>
        <dbReference type="ARBA" id="ARBA00022553"/>
    </source>
</evidence>
<sequence>MGRELVDVYPAFRRCLLHADVVLADFGADWSLLQELQRDEKSTLVNEPRLSQPVCVAVQVCLVDLLKSWNIVPSTVTSHSSGGIADAYAAGALTFKEALGVAYFRGAGCGLLQRRLDGQVPRRISGTGWYDGSRSRIGRGLVVSRRAWSRHGRRHRGLRQQPFQRHALWRSRRHRAFGEGLGQGADLCPKAQGEVGISLSPHAANGWGILERTEEYHPAQAQVEQDCLLLASYGRFD</sequence>
<comment type="caution">
    <text evidence="4">The sequence shown here is derived from an EMBL/GenBank/DDBJ whole genome shotgun (WGS) entry which is preliminary data.</text>
</comment>
<dbReference type="PANTHER" id="PTHR43775:SF29">
    <property type="entry name" value="ASPERFURANONE POLYKETIDE SYNTHASE AFOG-RELATED"/>
    <property type="match status" value="1"/>
</dbReference>
<dbReference type="InterPro" id="IPR001227">
    <property type="entry name" value="Ac_transferase_dom_sf"/>
</dbReference>
<dbReference type="GO" id="GO:0044550">
    <property type="term" value="P:secondary metabolite biosynthetic process"/>
    <property type="evidence" value="ECO:0007669"/>
    <property type="project" value="TreeGrafter"/>
</dbReference>
<accession>A0A4R8Q6X6</accession>
<dbReference type="GO" id="GO:0006633">
    <property type="term" value="P:fatty acid biosynthetic process"/>
    <property type="evidence" value="ECO:0007669"/>
    <property type="project" value="TreeGrafter"/>
</dbReference>
<dbReference type="PANTHER" id="PTHR43775">
    <property type="entry name" value="FATTY ACID SYNTHASE"/>
    <property type="match status" value="1"/>
</dbReference>
<name>A0A4R8Q6X6_9PEZI</name>
<evidence type="ECO:0000313" key="5">
    <source>
        <dbReference type="Proteomes" id="UP000295083"/>
    </source>
</evidence>
<dbReference type="Pfam" id="PF00698">
    <property type="entry name" value="Acyl_transf_1"/>
    <property type="match status" value="1"/>
</dbReference>
<keyword evidence="2" id="KW-0597">Phosphoprotein</keyword>
<feature type="domain" description="Malonyl-CoA:ACP transacylase (MAT)" evidence="3">
    <location>
        <begin position="1"/>
        <end position="222"/>
    </location>
</feature>
<evidence type="ECO:0000256" key="1">
    <source>
        <dbReference type="ARBA" id="ARBA00022450"/>
    </source>
</evidence>
<dbReference type="GO" id="GO:0004312">
    <property type="term" value="F:fatty acid synthase activity"/>
    <property type="evidence" value="ECO:0007669"/>
    <property type="project" value="TreeGrafter"/>
</dbReference>
<protein>
    <submittedName>
        <fullName evidence="4">Highly reducing polyketide synthase sor1</fullName>
    </submittedName>
</protein>
<reference evidence="4 5" key="1">
    <citation type="submission" date="2018-11" db="EMBL/GenBank/DDBJ databases">
        <title>Genome sequence and assembly of Colletotrichum spinosum.</title>
        <authorList>
            <person name="Gan P."/>
            <person name="Shirasu K."/>
        </authorList>
    </citation>
    <scope>NUCLEOTIDE SEQUENCE [LARGE SCALE GENOMIC DNA]</scope>
    <source>
        <strain evidence="4 5">CBS 515.97</strain>
    </source>
</reference>
<dbReference type="Proteomes" id="UP000295083">
    <property type="component" value="Unassembled WGS sequence"/>
</dbReference>
<dbReference type="SUPFAM" id="SSF52151">
    <property type="entry name" value="FabD/lysophospholipase-like"/>
    <property type="match status" value="1"/>
</dbReference>
<dbReference type="AlphaFoldDB" id="A0A4R8Q6X6"/>
<dbReference type="InterPro" id="IPR016035">
    <property type="entry name" value="Acyl_Trfase/lysoPLipase"/>
</dbReference>
<keyword evidence="1" id="KW-0596">Phosphopantetheine</keyword>
<dbReference type="InterPro" id="IPR014043">
    <property type="entry name" value="Acyl_transferase_dom"/>
</dbReference>
<organism evidence="4 5">
    <name type="scientific">Colletotrichum spinosum</name>
    <dbReference type="NCBI Taxonomy" id="1347390"/>
    <lineage>
        <taxon>Eukaryota</taxon>
        <taxon>Fungi</taxon>
        <taxon>Dikarya</taxon>
        <taxon>Ascomycota</taxon>
        <taxon>Pezizomycotina</taxon>
        <taxon>Sordariomycetes</taxon>
        <taxon>Hypocreomycetidae</taxon>
        <taxon>Glomerellales</taxon>
        <taxon>Glomerellaceae</taxon>
        <taxon>Colletotrichum</taxon>
        <taxon>Colletotrichum orbiculare species complex</taxon>
    </lineage>
</organism>
<evidence type="ECO:0000313" key="4">
    <source>
        <dbReference type="EMBL" id="TDZ30925.1"/>
    </source>
</evidence>
<keyword evidence="5" id="KW-1185">Reference proteome</keyword>
<dbReference type="InterPro" id="IPR050091">
    <property type="entry name" value="PKS_NRPS_Biosynth_Enz"/>
</dbReference>
<dbReference type="EMBL" id="QAPG01000114">
    <property type="protein sequence ID" value="TDZ30925.1"/>
    <property type="molecule type" value="Genomic_DNA"/>
</dbReference>
<dbReference type="Gene3D" id="3.40.366.10">
    <property type="entry name" value="Malonyl-Coenzyme A Acyl Carrier Protein, domain 2"/>
    <property type="match status" value="1"/>
</dbReference>